<proteinExistence type="predicted"/>
<keyword evidence="3" id="KW-1185">Reference proteome</keyword>
<protein>
    <submittedName>
        <fullName evidence="2">Uncharacterized protein</fullName>
    </submittedName>
</protein>
<name>A0A6A6W2R1_9PEZI</name>
<gene>
    <name evidence="2" type="ORF">EJ05DRAFT_97994</name>
</gene>
<dbReference type="EMBL" id="ML996577">
    <property type="protein sequence ID" value="KAF2755321.1"/>
    <property type="molecule type" value="Genomic_DNA"/>
</dbReference>
<organism evidence="2 3">
    <name type="scientific">Pseudovirgaria hyperparasitica</name>
    <dbReference type="NCBI Taxonomy" id="470096"/>
    <lineage>
        <taxon>Eukaryota</taxon>
        <taxon>Fungi</taxon>
        <taxon>Dikarya</taxon>
        <taxon>Ascomycota</taxon>
        <taxon>Pezizomycotina</taxon>
        <taxon>Dothideomycetes</taxon>
        <taxon>Dothideomycetes incertae sedis</taxon>
        <taxon>Acrospermales</taxon>
        <taxon>Acrospermaceae</taxon>
        <taxon>Pseudovirgaria</taxon>
    </lineage>
</organism>
<evidence type="ECO:0000256" key="1">
    <source>
        <dbReference type="SAM" id="Phobius"/>
    </source>
</evidence>
<sequence length="136" mass="15125">MVVEFSSMFYVSCSIRTVRILLLASDCSLLRFAQARILAHNTGNHEFCGDVPMSSESKSSRSSIPFIQSALGSFLALLLRGIPWFAVGTSAMSFLPVLLVGSVFLSFSSLLCHSFCRIFALNTWQFPFCWPSLSYF</sequence>
<keyword evidence="1" id="KW-0812">Transmembrane</keyword>
<accession>A0A6A6W2R1</accession>
<keyword evidence="1" id="KW-0472">Membrane</keyword>
<dbReference type="RefSeq" id="XP_033597772.1">
    <property type="nucleotide sequence ID" value="XM_033750118.1"/>
</dbReference>
<feature type="transmembrane region" description="Helical" evidence="1">
    <location>
        <begin position="93"/>
        <end position="112"/>
    </location>
</feature>
<dbReference type="GeneID" id="54491172"/>
<evidence type="ECO:0000313" key="2">
    <source>
        <dbReference type="EMBL" id="KAF2755321.1"/>
    </source>
</evidence>
<dbReference type="AlphaFoldDB" id="A0A6A6W2R1"/>
<keyword evidence="1" id="KW-1133">Transmembrane helix</keyword>
<reference evidence="2" key="1">
    <citation type="journal article" date="2020" name="Stud. Mycol.">
        <title>101 Dothideomycetes genomes: a test case for predicting lifestyles and emergence of pathogens.</title>
        <authorList>
            <person name="Haridas S."/>
            <person name="Albert R."/>
            <person name="Binder M."/>
            <person name="Bloem J."/>
            <person name="Labutti K."/>
            <person name="Salamov A."/>
            <person name="Andreopoulos B."/>
            <person name="Baker S."/>
            <person name="Barry K."/>
            <person name="Bills G."/>
            <person name="Bluhm B."/>
            <person name="Cannon C."/>
            <person name="Castanera R."/>
            <person name="Culley D."/>
            <person name="Daum C."/>
            <person name="Ezra D."/>
            <person name="Gonzalez J."/>
            <person name="Henrissat B."/>
            <person name="Kuo A."/>
            <person name="Liang C."/>
            <person name="Lipzen A."/>
            <person name="Lutzoni F."/>
            <person name="Magnuson J."/>
            <person name="Mondo S."/>
            <person name="Nolan M."/>
            <person name="Ohm R."/>
            <person name="Pangilinan J."/>
            <person name="Park H.-J."/>
            <person name="Ramirez L."/>
            <person name="Alfaro M."/>
            <person name="Sun H."/>
            <person name="Tritt A."/>
            <person name="Yoshinaga Y."/>
            <person name="Zwiers L.-H."/>
            <person name="Turgeon B."/>
            <person name="Goodwin S."/>
            <person name="Spatafora J."/>
            <person name="Crous P."/>
            <person name="Grigoriev I."/>
        </authorList>
    </citation>
    <scope>NUCLEOTIDE SEQUENCE</scope>
    <source>
        <strain evidence="2">CBS 121739</strain>
    </source>
</reference>
<dbReference type="Proteomes" id="UP000799437">
    <property type="component" value="Unassembled WGS sequence"/>
</dbReference>
<evidence type="ECO:0000313" key="3">
    <source>
        <dbReference type="Proteomes" id="UP000799437"/>
    </source>
</evidence>
<feature type="transmembrane region" description="Helical" evidence="1">
    <location>
        <begin position="66"/>
        <end position="87"/>
    </location>
</feature>